<reference evidence="2" key="1">
    <citation type="submission" date="2021-12" db="EMBL/GenBank/DDBJ databases">
        <title>Discovery of the Pendulisporaceae a myxobacterial family with distinct sporulation behavior and unique specialized metabolism.</title>
        <authorList>
            <person name="Garcia R."/>
            <person name="Popoff A."/>
            <person name="Bader C.D."/>
            <person name="Loehr J."/>
            <person name="Walesch S."/>
            <person name="Walt C."/>
            <person name="Boldt J."/>
            <person name="Bunk B."/>
            <person name="Haeckl F.J.F.P.J."/>
            <person name="Gunesch A.P."/>
            <person name="Birkelbach J."/>
            <person name="Nuebel U."/>
            <person name="Pietschmann T."/>
            <person name="Bach T."/>
            <person name="Mueller R."/>
        </authorList>
    </citation>
    <scope>NUCLEOTIDE SEQUENCE</scope>
    <source>
        <strain evidence="2">MSr11367</strain>
    </source>
</reference>
<feature type="domain" description="Putative restriction endonuclease" evidence="1">
    <location>
        <begin position="27"/>
        <end position="180"/>
    </location>
</feature>
<dbReference type="InterPro" id="IPR008538">
    <property type="entry name" value="Uma2"/>
</dbReference>
<evidence type="ECO:0000313" key="3">
    <source>
        <dbReference type="Proteomes" id="UP001374803"/>
    </source>
</evidence>
<dbReference type="Proteomes" id="UP001374803">
    <property type="component" value="Chromosome"/>
</dbReference>
<keyword evidence="3" id="KW-1185">Reference proteome</keyword>
<dbReference type="Gene3D" id="3.90.1570.10">
    <property type="entry name" value="tt1808, chain A"/>
    <property type="match status" value="1"/>
</dbReference>
<keyword evidence="2" id="KW-0255">Endonuclease</keyword>
<proteinExistence type="predicted"/>
<dbReference type="CDD" id="cd06260">
    <property type="entry name" value="DUF820-like"/>
    <property type="match status" value="1"/>
</dbReference>
<dbReference type="RefSeq" id="WP_394836822.1">
    <property type="nucleotide sequence ID" value="NZ_CP089929.1"/>
</dbReference>
<protein>
    <submittedName>
        <fullName evidence="2">Uma2 family endonuclease</fullName>
    </submittedName>
</protein>
<dbReference type="InterPro" id="IPR011335">
    <property type="entry name" value="Restrct_endonuc-II-like"/>
</dbReference>
<evidence type="ECO:0000313" key="2">
    <source>
        <dbReference type="EMBL" id="WXB07162.1"/>
    </source>
</evidence>
<keyword evidence="2" id="KW-0540">Nuclease</keyword>
<dbReference type="GO" id="GO:0004519">
    <property type="term" value="F:endonuclease activity"/>
    <property type="evidence" value="ECO:0007669"/>
    <property type="project" value="UniProtKB-KW"/>
</dbReference>
<gene>
    <name evidence="2" type="ORF">LVJ94_07925</name>
</gene>
<dbReference type="SUPFAM" id="SSF52980">
    <property type="entry name" value="Restriction endonuclease-like"/>
    <property type="match status" value="1"/>
</dbReference>
<dbReference type="PANTHER" id="PTHR35400">
    <property type="entry name" value="SLR1083 PROTEIN"/>
    <property type="match status" value="1"/>
</dbReference>
<dbReference type="InterPro" id="IPR012296">
    <property type="entry name" value="Nuclease_put_TT1808"/>
</dbReference>
<organism evidence="2 3">
    <name type="scientific">Pendulispora rubella</name>
    <dbReference type="NCBI Taxonomy" id="2741070"/>
    <lineage>
        <taxon>Bacteria</taxon>
        <taxon>Pseudomonadati</taxon>
        <taxon>Myxococcota</taxon>
        <taxon>Myxococcia</taxon>
        <taxon>Myxococcales</taxon>
        <taxon>Sorangiineae</taxon>
        <taxon>Pendulisporaceae</taxon>
        <taxon>Pendulispora</taxon>
    </lineage>
</organism>
<name>A0ABZ2L8A2_9BACT</name>
<dbReference type="PANTHER" id="PTHR35400:SF1">
    <property type="entry name" value="SLR1083 PROTEIN"/>
    <property type="match status" value="1"/>
</dbReference>
<dbReference type="Pfam" id="PF05685">
    <property type="entry name" value="Uma2"/>
    <property type="match status" value="1"/>
</dbReference>
<dbReference type="EMBL" id="CP089983">
    <property type="protein sequence ID" value="WXB07162.1"/>
    <property type="molecule type" value="Genomic_DNA"/>
</dbReference>
<evidence type="ECO:0000259" key="1">
    <source>
        <dbReference type="Pfam" id="PF05685"/>
    </source>
</evidence>
<keyword evidence="2" id="KW-0378">Hydrolase</keyword>
<accession>A0ABZ2L8A2</accession>
<sequence length="184" mass="20439">MARAPVLHDAVRRIRRVEYELLVEAGFFSHERVELLYGTIVCMSPKGPAHETAIAILTERLILRIRHEASVRVQSGFAASDGSEPEPDIAVVPRNDHRTAHPDKAFFLIEVADSSLLTDRTTKAQLYAECGVPEYWVVNVRDGIVEVHTEIVAGAYTRVQPYRPGSIVRPAAFPDVEIAVSDIL</sequence>